<evidence type="ECO:0000256" key="2">
    <source>
        <dbReference type="ARBA" id="ARBA00022603"/>
    </source>
</evidence>
<dbReference type="SUPFAM" id="SSF53335">
    <property type="entry name" value="S-adenosyl-L-methionine-dependent methyltransferases"/>
    <property type="match status" value="1"/>
</dbReference>
<dbReference type="RefSeq" id="WP_386716043.1">
    <property type="nucleotide sequence ID" value="NZ_JBHRSZ010000002.1"/>
</dbReference>
<dbReference type="InterPro" id="IPR022641">
    <property type="entry name" value="CheR_N"/>
</dbReference>
<evidence type="ECO:0000313" key="7">
    <source>
        <dbReference type="EMBL" id="MFC3150017.1"/>
    </source>
</evidence>
<comment type="caution">
    <text evidence="7">The sequence shown here is derived from an EMBL/GenBank/DDBJ whole genome shotgun (WGS) entry which is preliminary data.</text>
</comment>
<dbReference type="EC" id="2.1.1.80" evidence="5"/>
<evidence type="ECO:0000256" key="3">
    <source>
        <dbReference type="ARBA" id="ARBA00022679"/>
    </source>
</evidence>
<comment type="function">
    <text evidence="5">Methylation of the membrane-bound methyl-accepting chemotaxis proteins (MCP) to form gamma-glutamyl methyl ester residues in MCP.</text>
</comment>
<accession>A0ABV7H8I2</accession>
<dbReference type="PANTHER" id="PTHR24422:SF21">
    <property type="entry name" value="CHEMOTAXIS PROTEIN METHYLTRANSFERASE 1"/>
    <property type="match status" value="1"/>
</dbReference>
<keyword evidence="3 5" id="KW-0808">Transferase</keyword>
<evidence type="ECO:0000313" key="8">
    <source>
        <dbReference type="Proteomes" id="UP001595476"/>
    </source>
</evidence>
<dbReference type="Pfam" id="PF03705">
    <property type="entry name" value="CheR_N"/>
    <property type="match status" value="1"/>
</dbReference>
<sequence length="279" mass="32181">MSISGSIRFEKNDFDQFRQFLENESGIVLGDNKQYLVASRLRKIMQESDLHDLKDLLSKVKFNGRLKERVIDAMTTNETLWFRDKHPYRILKEIIFPELVSQKKSSIRIWSSACSSGQEPYSMSMMVEEYNRSNPGKRVNQAQILATDLSSEILDQAKRASYEKLALARGLDADLQKRYFSENPDGSWSVNRDIKSRVEFRSQNLLGSYASLGKFDIIFCRNVLIYFSAEQKQDILTRLSKQLNPNGYLVIGATESLTGLNDIYEMIQCRPGLIYRAKK</sequence>
<dbReference type="InterPro" id="IPR050903">
    <property type="entry name" value="Bact_Chemotaxis_MeTrfase"/>
</dbReference>
<dbReference type="PROSITE" id="PS50123">
    <property type="entry name" value="CHER"/>
    <property type="match status" value="1"/>
</dbReference>
<dbReference type="Proteomes" id="UP001595476">
    <property type="component" value="Unassembled WGS sequence"/>
</dbReference>
<dbReference type="PIRSF" id="PIRSF000410">
    <property type="entry name" value="CheR"/>
    <property type="match status" value="1"/>
</dbReference>
<dbReference type="EMBL" id="JBHRSZ010000002">
    <property type="protein sequence ID" value="MFC3150017.1"/>
    <property type="molecule type" value="Genomic_DNA"/>
</dbReference>
<dbReference type="CDD" id="cd02440">
    <property type="entry name" value="AdoMet_MTases"/>
    <property type="match status" value="1"/>
</dbReference>
<organism evidence="7 8">
    <name type="scientific">Litoribrevibacter euphylliae</name>
    <dbReference type="NCBI Taxonomy" id="1834034"/>
    <lineage>
        <taxon>Bacteria</taxon>
        <taxon>Pseudomonadati</taxon>
        <taxon>Pseudomonadota</taxon>
        <taxon>Gammaproteobacteria</taxon>
        <taxon>Oceanospirillales</taxon>
        <taxon>Oceanospirillaceae</taxon>
        <taxon>Litoribrevibacter</taxon>
    </lineage>
</organism>
<keyword evidence="4 5" id="KW-0949">S-adenosyl-L-methionine</keyword>
<dbReference type="GO" id="GO:0008168">
    <property type="term" value="F:methyltransferase activity"/>
    <property type="evidence" value="ECO:0007669"/>
    <property type="project" value="UniProtKB-KW"/>
</dbReference>
<protein>
    <recommendedName>
        <fullName evidence="5">Chemotaxis protein methyltransferase</fullName>
        <ecNumber evidence="5">2.1.1.80</ecNumber>
    </recommendedName>
</protein>
<dbReference type="InterPro" id="IPR026024">
    <property type="entry name" value="Chemotaxis_MeTrfase_CheR"/>
</dbReference>
<dbReference type="GO" id="GO:0032259">
    <property type="term" value="P:methylation"/>
    <property type="evidence" value="ECO:0007669"/>
    <property type="project" value="UniProtKB-KW"/>
</dbReference>
<dbReference type="InterPro" id="IPR029063">
    <property type="entry name" value="SAM-dependent_MTases_sf"/>
</dbReference>
<dbReference type="InterPro" id="IPR000780">
    <property type="entry name" value="CheR_MeTrfase"/>
</dbReference>
<dbReference type="InterPro" id="IPR022642">
    <property type="entry name" value="CheR_C"/>
</dbReference>
<proteinExistence type="predicted"/>
<gene>
    <name evidence="7" type="ORF">ACFOEK_03165</name>
</gene>
<feature type="domain" description="CheR-type methyltransferase" evidence="6">
    <location>
        <begin position="2"/>
        <end position="279"/>
    </location>
</feature>
<dbReference type="PRINTS" id="PR00996">
    <property type="entry name" value="CHERMTFRASE"/>
</dbReference>
<dbReference type="Pfam" id="PF01739">
    <property type="entry name" value="CheR"/>
    <property type="match status" value="1"/>
</dbReference>
<reference evidence="8" key="1">
    <citation type="journal article" date="2019" name="Int. J. Syst. Evol. Microbiol.">
        <title>The Global Catalogue of Microorganisms (GCM) 10K type strain sequencing project: providing services to taxonomists for standard genome sequencing and annotation.</title>
        <authorList>
            <consortium name="The Broad Institute Genomics Platform"/>
            <consortium name="The Broad Institute Genome Sequencing Center for Infectious Disease"/>
            <person name="Wu L."/>
            <person name="Ma J."/>
        </authorList>
    </citation>
    <scope>NUCLEOTIDE SEQUENCE [LARGE SCALE GENOMIC DNA]</scope>
    <source>
        <strain evidence="8">KCTC 52438</strain>
    </source>
</reference>
<comment type="catalytic activity">
    <reaction evidence="1 5">
        <text>L-glutamyl-[protein] + S-adenosyl-L-methionine = [protein]-L-glutamate 5-O-methyl ester + S-adenosyl-L-homocysteine</text>
        <dbReference type="Rhea" id="RHEA:24452"/>
        <dbReference type="Rhea" id="RHEA-COMP:10208"/>
        <dbReference type="Rhea" id="RHEA-COMP:10311"/>
        <dbReference type="ChEBI" id="CHEBI:29973"/>
        <dbReference type="ChEBI" id="CHEBI:57856"/>
        <dbReference type="ChEBI" id="CHEBI:59789"/>
        <dbReference type="ChEBI" id="CHEBI:82795"/>
        <dbReference type="EC" id="2.1.1.80"/>
    </reaction>
</comment>
<keyword evidence="2 5" id="KW-0489">Methyltransferase</keyword>
<dbReference type="PANTHER" id="PTHR24422">
    <property type="entry name" value="CHEMOTAXIS PROTEIN METHYLTRANSFERASE"/>
    <property type="match status" value="1"/>
</dbReference>
<dbReference type="InterPro" id="IPR036804">
    <property type="entry name" value="CheR_N_sf"/>
</dbReference>
<keyword evidence="8" id="KW-1185">Reference proteome</keyword>
<evidence type="ECO:0000256" key="4">
    <source>
        <dbReference type="ARBA" id="ARBA00022691"/>
    </source>
</evidence>
<name>A0ABV7H8I2_9GAMM</name>
<evidence type="ECO:0000256" key="5">
    <source>
        <dbReference type="PIRNR" id="PIRNR000410"/>
    </source>
</evidence>
<dbReference type="Gene3D" id="1.10.155.10">
    <property type="entry name" value="Chemotaxis receptor methyltransferase CheR, N-terminal domain"/>
    <property type="match status" value="1"/>
</dbReference>
<dbReference type="SUPFAM" id="SSF47757">
    <property type="entry name" value="Chemotaxis receptor methyltransferase CheR, N-terminal domain"/>
    <property type="match status" value="1"/>
</dbReference>
<dbReference type="SMART" id="SM00138">
    <property type="entry name" value="MeTrc"/>
    <property type="match status" value="1"/>
</dbReference>
<evidence type="ECO:0000256" key="1">
    <source>
        <dbReference type="ARBA" id="ARBA00001541"/>
    </source>
</evidence>
<evidence type="ECO:0000259" key="6">
    <source>
        <dbReference type="PROSITE" id="PS50123"/>
    </source>
</evidence>
<dbReference type="Gene3D" id="3.40.50.150">
    <property type="entry name" value="Vaccinia Virus protein VP39"/>
    <property type="match status" value="1"/>
</dbReference>